<feature type="transmembrane region" description="Helical" evidence="1">
    <location>
        <begin position="164"/>
        <end position="189"/>
    </location>
</feature>
<feature type="transmembrane region" description="Helical" evidence="1">
    <location>
        <begin position="132"/>
        <end position="158"/>
    </location>
</feature>
<dbReference type="EMBL" id="JAPDRN010000012">
    <property type="protein sequence ID" value="KAJ9641270.1"/>
    <property type="molecule type" value="Genomic_DNA"/>
</dbReference>
<dbReference type="InterPro" id="IPR041411">
    <property type="entry name" value="Ldi"/>
</dbReference>
<evidence type="ECO:0000256" key="1">
    <source>
        <dbReference type="SAM" id="Phobius"/>
    </source>
</evidence>
<evidence type="ECO:0000313" key="3">
    <source>
        <dbReference type="EMBL" id="KAJ9641270.1"/>
    </source>
</evidence>
<sequence>MPVSTTTELLTPQKLEHSKVNGFHGTNIRKLSAQLNGHVNDVGSPTPPSSELLGKSPPPEDMAVADVKIPHGKGMASFALSDVLIPRSAGLGMVKKYYQQRTMYQYLGLSAFGLWVFRYSADPTRRAAALGLLFPGAGLTAVATIPSLLAFVATVALIPLVMLVWFGMGGVFFPLALYFGSAALAGFLAEDQLFEPAGYLWAGICTTGLLYIWYKCANASNAGYTKQQSRNKYLMKEVARVQASATPAPPPEARELDEHTLRFVQHMIERGLAEFDDFSYHDVIDQFQTAAVRYQLYGVIDSLALYQTHYAPGYHGALLQACKNAIEKSTTKSIMYYWKWEQLFGKFNPSDLDPIKQDNIMLTGHLGVAMGLWESASGDRTYHEKGSLDFVIGEGNHYKKNYQELADALIDNMDRNVYCLYPCEPNWTYSLCNLLGYASLVISDRILGLDYVEKIRPRFEKALEEEFTERDGTMLPIRSELTGMTIPGLCGSLNDCIVAMLLTACLPHIAHRNWAVVRKETVSYDDKGKLHLKGLKGADKMDPGNYKAGEGAIRAYIAAAAAEFGDEKVRKDALDQLDNEFFPVEATSTGSLRNKGLSATTQVIALMARMLRHEDLANASLHGPAPNALKGPLLSDAPFPEVLVAKAYSPDGLQLDCVLYNGKAAGDFPLTFTRLEPGETYVVTDESSGEFVADENGSVTANVHIDGRTPVSIRPA</sequence>
<keyword evidence="4" id="KW-1185">Reference proteome</keyword>
<accession>A0AA38YAC5</accession>
<gene>
    <name evidence="3" type="ORF">H2204_002948</name>
</gene>
<feature type="domain" description="Linalool dehydratase/isomerase" evidence="2">
    <location>
        <begin position="293"/>
        <end position="592"/>
    </location>
</feature>
<evidence type="ECO:0000313" key="4">
    <source>
        <dbReference type="Proteomes" id="UP001172681"/>
    </source>
</evidence>
<dbReference type="Proteomes" id="UP001172681">
    <property type="component" value="Unassembled WGS sequence"/>
</dbReference>
<feature type="transmembrane region" description="Helical" evidence="1">
    <location>
        <begin position="103"/>
        <end position="120"/>
    </location>
</feature>
<dbReference type="AlphaFoldDB" id="A0AA38YAC5"/>
<keyword evidence="1" id="KW-0812">Transmembrane</keyword>
<keyword evidence="1" id="KW-0472">Membrane</keyword>
<evidence type="ECO:0000259" key="2">
    <source>
        <dbReference type="Pfam" id="PF18566"/>
    </source>
</evidence>
<reference evidence="3" key="1">
    <citation type="submission" date="2022-10" db="EMBL/GenBank/DDBJ databases">
        <title>Culturing micro-colonial fungi from biological soil crusts in the Mojave desert and describing Neophaeococcomyces mojavensis, and introducing the new genera and species Taxawa tesnikishii.</title>
        <authorList>
            <person name="Kurbessoian T."/>
            <person name="Stajich J.E."/>
        </authorList>
    </citation>
    <scope>NUCLEOTIDE SEQUENCE</scope>
    <source>
        <strain evidence="3">TK_35</strain>
    </source>
</reference>
<comment type="caution">
    <text evidence="3">The sequence shown here is derived from an EMBL/GenBank/DDBJ whole genome shotgun (WGS) entry which is preliminary data.</text>
</comment>
<keyword evidence="1" id="KW-1133">Transmembrane helix</keyword>
<feature type="transmembrane region" description="Helical" evidence="1">
    <location>
        <begin position="196"/>
        <end position="214"/>
    </location>
</feature>
<protein>
    <recommendedName>
        <fullName evidence="2">Linalool dehydratase/isomerase domain-containing protein</fullName>
    </recommendedName>
</protein>
<name>A0AA38YAC5_9EURO</name>
<dbReference type="Pfam" id="PF18566">
    <property type="entry name" value="Ldi"/>
    <property type="match status" value="1"/>
</dbReference>
<proteinExistence type="predicted"/>
<organism evidence="3 4">
    <name type="scientific">Knufia peltigerae</name>
    <dbReference type="NCBI Taxonomy" id="1002370"/>
    <lineage>
        <taxon>Eukaryota</taxon>
        <taxon>Fungi</taxon>
        <taxon>Dikarya</taxon>
        <taxon>Ascomycota</taxon>
        <taxon>Pezizomycotina</taxon>
        <taxon>Eurotiomycetes</taxon>
        <taxon>Chaetothyriomycetidae</taxon>
        <taxon>Chaetothyriales</taxon>
        <taxon>Trichomeriaceae</taxon>
        <taxon>Knufia</taxon>
    </lineage>
</organism>